<dbReference type="GO" id="GO:0005768">
    <property type="term" value="C:endosome"/>
    <property type="evidence" value="ECO:0007669"/>
    <property type="project" value="TreeGrafter"/>
</dbReference>
<dbReference type="AlphaFoldDB" id="A0AAE1Z8Q6"/>
<dbReference type="SMART" id="SM00288">
    <property type="entry name" value="VHS"/>
    <property type="match status" value="1"/>
</dbReference>
<dbReference type="PANTHER" id="PTHR13856:SF137">
    <property type="entry name" value="GH05942P"/>
    <property type="match status" value="1"/>
</dbReference>
<evidence type="ECO:0008006" key="8">
    <source>
        <dbReference type="Google" id="ProtNLM"/>
    </source>
</evidence>
<evidence type="ECO:0000259" key="5">
    <source>
        <dbReference type="PROSITE" id="PS50909"/>
    </source>
</evidence>
<dbReference type="InterPro" id="IPR038425">
    <property type="entry name" value="GAT_sf"/>
</dbReference>
<reference evidence="6" key="2">
    <citation type="journal article" date="2023" name="Infect Dis Poverty">
        <title>Chromosome-scale genome of the human blood fluke Schistosoma mekongi and its implications for public health.</title>
        <authorList>
            <person name="Zhou M."/>
            <person name="Xu L."/>
            <person name="Xu D."/>
            <person name="Chen W."/>
            <person name="Khan J."/>
            <person name="Hu Y."/>
            <person name="Huang H."/>
            <person name="Wei H."/>
            <person name="Zhang Y."/>
            <person name="Chusongsang P."/>
            <person name="Tanasarnprasert K."/>
            <person name="Hu X."/>
            <person name="Limpanont Y."/>
            <person name="Lv Z."/>
        </authorList>
    </citation>
    <scope>NUCLEOTIDE SEQUENCE</scope>
    <source>
        <strain evidence="6">LV_2022a</strain>
    </source>
</reference>
<feature type="compositionally biased region" description="Polar residues" evidence="3">
    <location>
        <begin position="328"/>
        <end position="344"/>
    </location>
</feature>
<feature type="domain" description="GAT" evidence="5">
    <location>
        <begin position="363"/>
        <end position="451"/>
    </location>
</feature>
<dbReference type="Pfam" id="PF00790">
    <property type="entry name" value="VHS"/>
    <property type="match status" value="1"/>
</dbReference>
<feature type="compositionally biased region" description="Low complexity" evidence="3">
    <location>
        <begin position="622"/>
        <end position="631"/>
    </location>
</feature>
<dbReference type="PROSITE" id="PS50909">
    <property type="entry name" value="GAT"/>
    <property type="match status" value="1"/>
</dbReference>
<dbReference type="PANTHER" id="PTHR13856">
    <property type="entry name" value="VHS DOMAIN CONTAINING PROTEIN FAMILY"/>
    <property type="match status" value="1"/>
</dbReference>
<feature type="region of interest" description="Disordered" evidence="3">
    <location>
        <begin position="328"/>
        <end position="347"/>
    </location>
</feature>
<name>A0AAE1Z8Q6_SCHME</name>
<dbReference type="InterPro" id="IPR008942">
    <property type="entry name" value="ENTH_VHS"/>
</dbReference>
<evidence type="ECO:0000256" key="3">
    <source>
        <dbReference type="SAM" id="MobiDB-lite"/>
    </source>
</evidence>
<dbReference type="GO" id="GO:0035091">
    <property type="term" value="F:phosphatidylinositol binding"/>
    <property type="evidence" value="ECO:0007669"/>
    <property type="project" value="InterPro"/>
</dbReference>
<feature type="domain" description="VHS" evidence="4">
    <location>
        <begin position="21"/>
        <end position="154"/>
    </location>
</feature>
<dbReference type="GO" id="GO:0007165">
    <property type="term" value="P:signal transduction"/>
    <property type="evidence" value="ECO:0007669"/>
    <property type="project" value="TreeGrafter"/>
</dbReference>
<evidence type="ECO:0000259" key="4">
    <source>
        <dbReference type="PROSITE" id="PS50179"/>
    </source>
</evidence>
<protein>
    <recommendedName>
        <fullName evidence="8">TOM1-like protein 2</fullName>
    </recommendedName>
</protein>
<feature type="region of interest" description="Disordered" evidence="3">
    <location>
        <begin position="602"/>
        <end position="634"/>
    </location>
</feature>
<proteinExistence type="predicted"/>
<evidence type="ECO:0000256" key="1">
    <source>
        <dbReference type="ARBA" id="ARBA00022448"/>
    </source>
</evidence>
<sequence>MQNIFQPHPFSTAIGTLTERATDSGQPSEDWALILEICDSVNETDDGPKEAIRAIKKRLVTSAGKDNISIWYTLTLLETLVKNCGKRFHSHVANKEFLHTFLKLLSPKNDPPQHLQAKVLYMLKCWITSNWDVVGKRDLEKVYASLLQKGVQFPTVAPVDCYVAKPSKCLTSGDNMVIPKTSVTRPRIGLQEHDTFVARPVVVKSSGTESDVCLHNHLAVNSSSSNILHPCSVCHSIHESNIQPLACHNLHSRPSTHSYYSSASAYNRQARNIHFDRTVQSRPSQNNVAPNDCTVMVVNSDNQPSSSLHRCPPHHQHQLQTYYLPSSNITSQPTSTNHVSSTITNDDEMEFDEEGTVRRLNATQRMKLTEDLTVVETNINVLNDLLAELRPDTVSADDLNLLRELNCTCRAMHQRVMEFLSQVSDEEVTPSLIQVNDNLTNALSRYDRFERYYQRAVQSADNIPTSNQQLSLVSSLTANPRQQLCLTAPPVSHADLRYHHSNPQQQLAITAGPSSLRRKAQNPSTSNGVFRRVNGLQHNLDELSNRSITTVTSTNHTNSNKDDDDESLLDVSEGPSESTTRSHDSDETDEIAQWLSSQQLIPVNSPQQSQQQLQHSHRHFQQRQQQKQSSLNTSNRLHQCAHTNHLPAIASTADVSLCTTQNSTNNSTHLFIHFNFYFIIFNLFNLTV</sequence>
<dbReference type="GO" id="GO:0030276">
    <property type="term" value="F:clathrin binding"/>
    <property type="evidence" value="ECO:0007669"/>
    <property type="project" value="TreeGrafter"/>
</dbReference>
<dbReference type="Gene3D" id="1.20.58.160">
    <property type="match status" value="1"/>
</dbReference>
<gene>
    <name evidence="6" type="ORF">MN116_008053</name>
</gene>
<keyword evidence="1" id="KW-0813">Transport</keyword>
<dbReference type="SUPFAM" id="SSF48464">
    <property type="entry name" value="ENTH/VHS domain"/>
    <property type="match status" value="1"/>
</dbReference>
<dbReference type="Gene3D" id="1.25.40.90">
    <property type="match status" value="1"/>
</dbReference>
<keyword evidence="2" id="KW-0653">Protein transport</keyword>
<dbReference type="CDD" id="cd14233">
    <property type="entry name" value="GAT_TOM1_like"/>
    <property type="match status" value="1"/>
</dbReference>
<dbReference type="InterPro" id="IPR002014">
    <property type="entry name" value="VHS_dom"/>
</dbReference>
<dbReference type="Proteomes" id="UP001292079">
    <property type="component" value="Unassembled WGS sequence"/>
</dbReference>
<comment type="caution">
    <text evidence="6">The sequence shown here is derived from an EMBL/GenBank/DDBJ whole genome shotgun (WGS) entry which is preliminary data.</text>
</comment>
<evidence type="ECO:0000256" key="2">
    <source>
        <dbReference type="ARBA" id="ARBA00022927"/>
    </source>
</evidence>
<dbReference type="GO" id="GO:0016020">
    <property type="term" value="C:membrane"/>
    <property type="evidence" value="ECO:0007669"/>
    <property type="project" value="TreeGrafter"/>
</dbReference>
<dbReference type="SUPFAM" id="SSF89009">
    <property type="entry name" value="GAT-like domain"/>
    <property type="match status" value="1"/>
</dbReference>
<feature type="region of interest" description="Disordered" evidence="3">
    <location>
        <begin position="551"/>
        <end position="589"/>
    </location>
</feature>
<accession>A0AAE1Z8Q6</accession>
<dbReference type="PROSITE" id="PS50179">
    <property type="entry name" value="VHS"/>
    <property type="match status" value="1"/>
</dbReference>
<evidence type="ECO:0000313" key="6">
    <source>
        <dbReference type="EMBL" id="KAK4468892.1"/>
    </source>
</evidence>
<keyword evidence="7" id="KW-1185">Reference proteome</keyword>
<dbReference type="GO" id="GO:0043130">
    <property type="term" value="F:ubiquitin binding"/>
    <property type="evidence" value="ECO:0007669"/>
    <property type="project" value="InterPro"/>
</dbReference>
<dbReference type="Pfam" id="PF03127">
    <property type="entry name" value="GAT"/>
    <property type="match status" value="1"/>
</dbReference>
<dbReference type="CDD" id="cd03565">
    <property type="entry name" value="VHS_Tom1_like"/>
    <property type="match status" value="1"/>
</dbReference>
<dbReference type="InterPro" id="IPR004152">
    <property type="entry name" value="GAT_dom"/>
</dbReference>
<reference evidence="6" key="1">
    <citation type="submission" date="2022-04" db="EMBL/GenBank/DDBJ databases">
        <authorList>
            <person name="Xu L."/>
            <person name="Lv Z."/>
        </authorList>
    </citation>
    <scope>NUCLEOTIDE SEQUENCE</scope>
    <source>
        <strain evidence="6">LV_2022a</strain>
    </source>
</reference>
<dbReference type="EMBL" id="JALJAT010000006">
    <property type="protein sequence ID" value="KAK4468892.1"/>
    <property type="molecule type" value="Genomic_DNA"/>
</dbReference>
<organism evidence="6 7">
    <name type="scientific">Schistosoma mekongi</name>
    <name type="common">Parasitic worm</name>
    <dbReference type="NCBI Taxonomy" id="38744"/>
    <lineage>
        <taxon>Eukaryota</taxon>
        <taxon>Metazoa</taxon>
        <taxon>Spiralia</taxon>
        <taxon>Lophotrochozoa</taxon>
        <taxon>Platyhelminthes</taxon>
        <taxon>Trematoda</taxon>
        <taxon>Digenea</taxon>
        <taxon>Strigeidida</taxon>
        <taxon>Schistosomatoidea</taxon>
        <taxon>Schistosomatidae</taxon>
        <taxon>Schistosoma</taxon>
    </lineage>
</organism>
<evidence type="ECO:0000313" key="7">
    <source>
        <dbReference type="Proteomes" id="UP001292079"/>
    </source>
</evidence>
<dbReference type="GO" id="GO:0015031">
    <property type="term" value="P:protein transport"/>
    <property type="evidence" value="ECO:0007669"/>
    <property type="project" value="UniProtKB-KW"/>
</dbReference>